<dbReference type="EMBL" id="MDYQ01000419">
    <property type="protein sequence ID" value="PRP75113.1"/>
    <property type="molecule type" value="Genomic_DNA"/>
</dbReference>
<dbReference type="GO" id="GO:0004596">
    <property type="term" value="F:protein-N-terminal amino-acid acetyltransferase activity"/>
    <property type="evidence" value="ECO:0007669"/>
    <property type="project" value="InterPro"/>
</dbReference>
<comment type="caution">
    <text evidence="5">The sequence shown here is derived from an EMBL/GenBank/DDBJ whole genome shotgun (WGS) entry which is preliminary data.</text>
</comment>
<dbReference type="PROSITE" id="PS51186">
    <property type="entry name" value="GNAT"/>
    <property type="match status" value="1"/>
</dbReference>
<dbReference type="InParanoid" id="A0A2P6MTT9"/>
<keyword evidence="6" id="KW-1185">Reference proteome</keyword>
<dbReference type="Proteomes" id="UP000241769">
    <property type="component" value="Unassembled WGS sequence"/>
</dbReference>
<dbReference type="GO" id="GO:0031417">
    <property type="term" value="C:NatC complex"/>
    <property type="evidence" value="ECO:0007669"/>
    <property type="project" value="TreeGrafter"/>
</dbReference>
<evidence type="ECO:0000259" key="4">
    <source>
        <dbReference type="PROSITE" id="PS51186"/>
    </source>
</evidence>
<name>A0A2P6MTT9_9EUKA</name>
<keyword evidence="2" id="KW-0012">Acyltransferase</keyword>
<dbReference type="InterPro" id="IPR044542">
    <property type="entry name" value="NAA30-like"/>
</dbReference>
<dbReference type="PANTHER" id="PTHR45896:SF1">
    <property type="entry name" value="N-ALPHA-ACETYLTRANSFERASE 30"/>
    <property type="match status" value="1"/>
</dbReference>
<evidence type="ECO:0000256" key="1">
    <source>
        <dbReference type="ARBA" id="ARBA00022679"/>
    </source>
</evidence>
<evidence type="ECO:0000313" key="6">
    <source>
        <dbReference type="Proteomes" id="UP000241769"/>
    </source>
</evidence>
<protein>
    <submittedName>
        <fullName evidence="5">N-acetyltransferase mak3</fullName>
    </submittedName>
</protein>
<dbReference type="Gene3D" id="3.40.630.30">
    <property type="match status" value="1"/>
</dbReference>
<dbReference type="OrthoDB" id="249099at2759"/>
<sequence length="170" mass="19470">MEVAGAVTAQKETTTSEVNAPNIDFVTYTGEHQLPLIVGLIEKDLSEPYSVYTYRYFLNSWPHLCLLAMIEDKCIGVIISKSDYHRGILRGYIAMLAVDKTYRKVKIGTKLVLKTIEEMKSHHCEEVVLETEITNKAALGLYENLGFLRDKRLNRYYMNGVDAFRLKLML</sequence>
<gene>
    <name evidence="5" type="ORF">PROFUN_03949</name>
</gene>
<reference evidence="5 6" key="1">
    <citation type="journal article" date="2018" name="Genome Biol. Evol.">
        <title>Multiple Roots of Fruiting Body Formation in Amoebozoa.</title>
        <authorList>
            <person name="Hillmann F."/>
            <person name="Forbes G."/>
            <person name="Novohradska S."/>
            <person name="Ferling I."/>
            <person name="Riege K."/>
            <person name="Groth M."/>
            <person name="Westermann M."/>
            <person name="Marz M."/>
            <person name="Spaller T."/>
            <person name="Winckler T."/>
            <person name="Schaap P."/>
            <person name="Glockner G."/>
        </authorList>
    </citation>
    <scope>NUCLEOTIDE SEQUENCE [LARGE SCALE GENOMIC DNA]</scope>
    <source>
        <strain evidence="5 6">Jena</strain>
    </source>
</reference>
<feature type="domain" description="N-acetyltransferase" evidence="4">
    <location>
        <begin position="23"/>
        <end position="170"/>
    </location>
</feature>
<dbReference type="CDD" id="cd04301">
    <property type="entry name" value="NAT_SF"/>
    <property type="match status" value="1"/>
</dbReference>
<evidence type="ECO:0000313" key="5">
    <source>
        <dbReference type="EMBL" id="PRP75113.1"/>
    </source>
</evidence>
<dbReference type="PANTHER" id="PTHR45896">
    <property type="entry name" value="N-ALPHA-ACETYLTRANSFERASE 30"/>
    <property type="match status" value="1"/>
</dbReference>
<dbReference type="Pfam" id="PF00583">
    <property type="entry name" value="Acetyltransf_1"/>
    <property type="match status" value="1"/>
</dbReference>
<dbReference type="AlphaFoldDB" id="A0A2P6MTT9"/>
<dbReference type="FunCoup" id="A0A2P6MTT9">
    <property type="interactions" value="7"/>
</dbReference>
<evidence type="ECO:0000256" key="3">
    <source>
        <dbReference type="ARBA" id="ARBA00024025"/>
    </source>
</evidence>
<comment type="similarity">
    <text evidence="3">Belongs to the acetyltransferase family. MAK3 subfamily.</text>
</comment>
<evidence type="ECO:0000256" key="2">
    <source>
        <dbReference type="ARBA" id="ARBA00023315"/>
    </source>
</evidence>
<proteinExistence type="inferred from homology"/>
<keyword evidence="1 5" id="KW-0808">Transferase</keyword>
<accession>A0A2P6MTT9</accession>
<dbReference type="InterPro" id="IPR000182">
    <property type="entry name" value="GNAT_dom"/>
</dbReference>
<dbReference type="STRING" id="1890364.A0A2P6MTT9"/>
<organism evidence="5 6">
    <name type="scientific">Planoprotostelium fungivorum</name>
    <dbReference type="NCBI Taxonomy" id="1890364"/>
    <lineage>
        <taxon>Eukaryota</taxon>
        <taxon>Amoebozoa</taxon>
        <taxon>Evosea</taxon>
        <taxon>Variosea</taxon>
        <taxon>Cavosteliida</taxon>
        <taxon>Cavosteliaceae</taxon>
        <taxon>Planoprotostelium</taxon>
    </lineage>
</organism>
<dbReference type="SUPFAM" id="SSF55729">
    <property type="entry name" value="Acyl-CoA N-acyltransferases (Nat)"/>
    <property type="match status" value="1"/>
</dbReference>
<dbReference type="InterPro" id="IPR016181">
    <property type="entry name" value="Acyl_CoA_acyltransferase"/>
</dbReference>